<dbReference type="Gene3D" id="1.10.357.10">
    <property type="entry name" value="Tetracycline Repressor, domain 2"/>
    <property type="match status" value="1"/>
</dbReference>
<dbReference type="InterPro" id="IPR025996">
    <property type="entry name" value="MT1864/Rv1816-like_C"/>
</dbReference>
<dbReference type="SUPFAM" id="SSF48498">
    <property type="entry name" value="Tetracyclin repressor-like, C-terminal domain"/>
    <property type="match status" value="1"/>
</dbReference>
<reference evidence="6" key="2">
    <citation type="submission" date="2021-04" db="EMBL/GenBank/DDBJ databases">
        <authorList>
            <person name="Gilroy R."/>
        </authorList>
    </citation>
    <scope>NUCLEOTIDE SEQUENCE</scope>
    <source>
        <strain evidence="6">CHK187-5294</strain>
    </source>
</reference>
<keyword evidence="2 4" id="KW-0238">DNA-binding</keyword>
<dbReference type="InterPro" id="IPR001647">
    <property type="entry name" value="HTH_TetR"/>
</dbReference>
<name>A0A9D2A765_9FIRM</name>
<keyword evidence="3" id="KW-0804">Transcription</keyword>
<dbReference type="EMBL" id="DXCL01000001">
    <property type="protein sequence ID" value="HIZ02681.1"/>
    <property type="molecule type" value="Genomic_DNA"/>
</dbReference>
<sequence length="196" mass="21920">MPPKTKVRKEDILKAALALIRERGAERLTAKALAEALSCSTQPVFWHFESMEDLKKQVYAEALKIFGAALRRGEEGVSPYMAIGLNYIRFAAEEKGLFRMLFMSDFAHTDVVGAHVEMDYIVGVIEESEHIGGEDAQTVYRDMWLFSHGIAAMTATGTASFSEEEVKKMLKDVCRGLIGDLRNKNKNQKGVDDEKV</sequence>
<evidence type="ECO:0000259" key="5">
    <source>
        <dbReference type="PROSITE" id="PS50977"/>
    </source>
</evidence>
<dbReference type="Pfam" id="PF00440">
    <property type="entry name" value="TetR_N"/>
    <property type="match status" value="1"/>
</dbReference>
<evidence type="ECO:0000256" key="1">
    <source>
        <dbReference type="ARBA" id="ARBA00023015"/>
    </source>
</evidence>
<evidence type="ECO:0000313" key="6">
    <source>
        <dbReference type="EMBL" id="HIZ02681.1"/>
    </source>
</evidence>
<evidence type="ECO:0000313" key="7">
    <source>
        <dbReference type="Proteomes" id="UP000824132"/>
    </source>
</evidence>
<comment type="caution">
    <text evidence="6">The sequence shown here is derived from an EMBL/GenBank/DDBJ whole genome shotgun (WGS) entry which is preliminary data.</text>
</comment>
<evidence type="ECO:0000256" key="2">
    <source>
        <dbReference type="ARBA" id="ARBA00023125"/>
    </source>
</evidence>
<evidence type="ECO:0000256" key="4">
    <source>
        <dbReference type="PROSITE-ProRule" id="PRU00335"/>
    </source>
</evidence>
<dbReference type="Pfam" id="PF13305">
    <property type="entry name" value="TetR_C_33"/>
    <property type="match status" value="1"/>
</dbReference>
<keyword evidence="1" id="KW-0805">Transcription regulation</keyword>
<dbReference type="InterPro" id="IPR009057">
    <property type="entry name" value="Homeodomain-like_sf"/>
</dbReference>
<protein>
    <submittedName>
        <fullName evidence="6">TetR/AcrR family transcriptional regulator</fullName>
    </submittedName>
</protein>
<dbReference type="Proteomes" id="UP000824132">
    <property type="component" value="Unassembled WGS sequence"/>
</dbReference>
<proteinExistence type="predicted"/>
<dbReference type="GO" id="GO:0003677">
    <property type="term" value="F:DNA binding"/>
    <property type="evidence" value="ECO:0007669"/>
    <property type="project" value="UniProtKB-UniRule"/>
</dbReference>
<accession>A0A9D2A765</accession>
<organism evidence="6 7">
    <name type="scientific">Candidatus Borkfalkia avistercoris</name>
    <dbReference type="NCBI Taxonomy" id="2838504"/>
    <lineage>
        <taxon>Bacteria</taxon>
        <taxon>Bacillati</taxon>
        <taxon>Bacillota</taxon>
        <taxon>Clostridia</taxon>
        <taxon>Christensenellales</taxon>
        <taxon>Christensenellaceae</taxon>
        <taxon>Candidatus Borkfalkia</taxon>
    </lineage>
</organism>
<feature type="DNA-binding region" description="H-T-H motif" evidence="4">
    <location>
        <begin position="29"/>
        <end position="48"/>
    </location>
</feature>
<evidence type="ECO:0000256" key="3">
    <source>
        <dbReference type="ARBA" id="ARBA00023163"/>
    </source>
</evidence>
<dbReference type="SUPFAM" id="SSF46689">
    <property type="entry name" value="Homeodomain-like"/>
    <property type="match status" value="1"/>
</dbReference>
<gene>
    <name evidence="6" type="ORF">H9727_00175</name>
</gene>
<feature type="domain" description="HTH tetR-type" evidence="5">
    <location>
        <begin position="6"/>
        <end position="66"/>
    </location>
</feature>
<reference evidence="6" key="1">
    <citation type="journal article" date="2021" name="PeerJ">
        <title>Extensive microbial diversity within the chicken gut microbiome revealed by metagenomics and culture.</title>
        <authorList>
            <person name="Gilroy R."/>
            <person name="Ravi A."/>
            <person name="Getino M."/>
            <person name="Pursley I."/>
            <person name="Horton D.L."/>
            <person name="Alikhan N.F."/>
            <person name="Baker D."/>
            <person name="Gharbi K."/>
            <person name="Hall N."/>
            <person name="Watson M."/>
            <person name="Adriaenssens E.M."/>
            <person name="Foster-Nyarko E."/>
            <person name="Jarju S."/>
            <person name="Secka A."/>
            <person name="Antonio M."/>
            <person name="Oren A."/>
            <person name="Chaudhuri R.R."/>
            <person name="La Ragione R."/>
            <person name="Hildebrand F."/>
            <person name="Pallen M.J."/>
        </authorList>
    </citation>
    <scope>NUCLEOTIDE SEQUENCE</scope>
    <source>
        <strain evidence="6">CHK187-5294</strain>
    </source>
</reference>
<dbReference type="PROSITE" id="PS50977">
    <property type="entry name" value="HTH_TETR_2"/>
    <property type="match status" value="1"/>
</dbReference>
<dbReference type="InterPro" id="IPR036271">
    <property type="entry name" value="Tet_transcr_reg_TetR-rel_C_sf"/>
</dbReference>
<dbReference type="AlphaFoldDB" id="A0A9D2A765"/>